<name>A0AAD3HDJ0_9STRA</name>
<protein>
    <submittedName>
        <fullName evidence="1">Uncharacterized protein</fullName>
    </submittedName>
</protein>
<accession>A0AAD3HDJ0</accession>
<reference evidence="1 2" key="1">
    <citation type="journal article" date="2021" name="Sci. Rep.">
        <title>The genome of the diatom Chaetoceros tenuissimus carries an ancient integrated fragment of an extant virus.</title>
        <authorList>
            <person name="Hongo Y."/>
            <person name="Kimura K."/>
            <person name="Takaki Y."/>
            <person name="Yoshida Y."/>
            <person name="Baba S."/>
            <person name="Kobayashi G."/>
            <person name="Nagasaki K."/>
            <person name="Hano T."/>
            <person name="Tomaru Y."/>
        </authorList>
    </citation>
    <scope>NUCLEOTIDE SEQUENCE [LARGE SCALE GENOMIC DNA]</scope>
    <source>
        <strain evidence="1 2">NIES-3715</strain>
    </source>
</reference>
<dbReference type="Proteomes" id="UP001054902">
    <property type="component" value="Unassembled WGS sequence"/>
</dbReference>
<proteinExistence type="predicted"/>
<organism evidence="1 2">
    <name type="scientific">Chaetoceros tenuissimus</name>
    <dbReference type="NCBI Taxonomy" id="426638"/>
    <lineage>
        <taxon>Eukaryota</taxon>
        <taxon>Sar</taxon>
        <taxon>Stramenopiles</taxon>
        <taxon>Ochrophyta</taxon>
        <taxon>Bacillariophyta</taxon>
        <taxon>Coscinodiscophyceae</taxon>
        <taxon>Chaetocerotophycidae</taxon>
        <taxon>Chaetocerotales</taxon>
        <taxon>Chaetocerotaceae</taxon>
        <taxon>Chaetoceros</taxon>
    </lineage>
</organism>
<dbReference type="AlphaFoldDB" id="A0AAD3HDJ0"/>
<evidence type="ECO:0000313" key="1">
    <source>
        <dbReference type="EMBL" id="GFH59073.1"/>
    </source>
</evidence>
<keyword evidence="2" id="KW-1185">Reference proteome</keyword>
<evidence type="ECO:0000313" key="2">
    <source>
        <dbReference type="Proteomes" id="UP001054902"/>
    </source>
</evidence>
<comment type="caution">
    <text evidence="1">The sequence shown here is derived from an EMBL/GenBank/DDBJ whole genome shotgun (WGS) entry which is preliminary data.</text>
</comment>
<dbReference type="EMBL" id="BLLK01000062">
    <property type="protein sequence ID" value="GFH59073.1"/>
    <property type="molecule type" value="Genomic_DNA"/>
</dbReference>
<sequence>MNVQETGECVKHKKIFSGFRNAVGGKVRKWKLPIYNGDNKPLKDVETYFKSAVTDAVSAEDDNSQTSISPEVQRIVDKTELVLQQARSERRRHSVPRNFRTFAYIMKA</sequence>
<gene>
    <name evidence="1" type="ORF">CTEN210_15549</name>
</gene>